<dbReference type="Proteomes" id="UP000499080">
    <property type="component" value="Unassembled WGS sequence"/>
</dbReference>
<name>A0A4Y2UWK0_ARAVE</name>
<dbReference type="EMBL" id="BGPR01040500">
    <property type="protein sequence ID" value="GBO16632.1"/>
    <property type="molecule type" value="Genomic_DNA"/>
</dbReference>
<proteinExistence type="predicted"/>
<keyword evidence="2" id="KW-1185">Reference proteome</keyword>
<protein>
    <submittedName>
        <fullName evidence="1">Uncharacterized protein</fullName>
    </submittedName>
</protein>
<organism evidence="1 2">
    <name type="scientific">Araneus ventricosus</name>
    <name type="common">Orbweaver spider</name>
    <name type="synonym">Epeira ventricosa</name>
    <dbReference type="NCBI Taxonomy" id="182803"/>
    <lineage>
        <taxon>Eukaryota</taxon>
        <taxon>Metazoa</taxon>
        <taxon>Ecdysozoa</taxon>
        <taxon>Arthropoda</taxon>
        <taxon>Chelicerata</taxon>
        <taxon>Arachnida</taxon>
        <taxon>Araneae</taxon>
        <taxon>Araneomorphae</taxon>
        <taxon>Entelegynae</taxon>
        <taxon>Araneoidea</taxon>
        <taxon>Araneidae</taxon>
        <taxon>Araneus</taxon>
    </lineage>
</organism>
<gene>
    <name evidence="1" type="ORF">AVEN_8573_1</name>
</gene>
<comment type="caution">
    <text evidence="1">The sequence shown here is derived from an EMBL/GenBank/DDBJ whole genome shotgun (WGS) entry which is preliminary data.</text>
</comment>
<evidence type="ECO:0000313" key="1">
    <source>
        <dbReference type="EMBL" id="GBO16632.1"/>
    </source>
</evidence>
<dbReference type="AlphaFoldDB" id="A0A4Y2UWK0"/>
<accession>A0A4Y2UWK0</accession>
<evidence type="ECO:0000313" key="2">
    <source>
        <dbReference type="Proteomes" id="UP000499080"/>
    </source>
</evidence>
<sequence>MMETEAVENSGDGDHSSSLFVIDNCVSMMGSGIPSSRFCSIHGTCTNNNENNDEILLFPQNISTGDNDIVLLKKNLETISDSLELVKLTWNPYENYYFPSSSTSNEKFSRKFQYSWFGKYPWQTYPEVEDSAYYKYCVFFATHFAGHIFTV</sequence>
<reference evidence="1 2" key="1">
    <citation type="journal article" date="2019" name="Sci. Rep.">
        <title>Orb-weaving spider Araneus ventricosus genome elucidates the spidroin gene catalogue.</title>
        <authorList>
            <person name="Kono N."/>
            <person name="Nakamura H."/>
            <person name="Ohtoshi R."/>
            <person name="Moran D.A.P."/>
            <person name="Shinohara A."/>
            <person name="Yoshida Y."/>
            <person name="Fujiwara M."/>
            <person name="Mori M."/>
            <person name="Tomita M."/>
            <person name="Arakawa K."/>
        </authorList>
    </citation>
    <scope>NUCLEOTIDE SEQUENCE [LARGE SCALE GENOMIC DNA]</scope>
</reference>